<evidence type="ECO:0000313" key="1">
    <source>
        <dbReference type="EMBL" id="CAG8691532.1"/>
    </source>
</evidence>
<feature type="non-terminal residue" evidence="1">
    <location>
        <position position="1"/>
    </location>
</feature>
<protein>
    <submittedName>
        <fullName evidence="1">17530_t:CDS:1</fullName>
    </submittedName>
</protein>
<sequence length="163" mass="18366">PKNQAEVKTTVESFGRASSAENHVERKAKNELKYLKDTIIDLEHGMRIDTSDSNCSDTLPSNVPIKKIHKSKKKRNVIRSLNVDFVARSFTQTSDLLQLEGHSCQKISSRSSNVVGSFSQVTDCGCYIPNIADIVVLWELQSGLLIAVLEKAYWSCIIERWHM</sequence>
<accession>A0A9N9EXR8</accession>
<proteinExistence type="predicted"/>
<evidence type="ECO:0000313" key="2">
    <source>
        <dbReference type="Proteomes" id="UP000789342"/>
    </source>
</evidence>
<dbReference type="EMBL" id="CAJVPV010015386">
    <property type="protein sequence ID" value="CAG8691532.1"/>
    <property type="molecule type" value="Genomic_DNA"/>
</dbReference>
<reference evidence="1" key="1">
    <citation type="submission" date="2021-06" db="EMBL/GenBank/DDBJ databases">
        <authorList>
            <person name="Kallberg Y."/>
            <person name="Tangrot J."/>
            <person name="Rosling A."/>
        </authorList>
    </citation>
    <scope>NUCLEOTIDE SEQUENCE</scope>
    <source>
        <strain evidence="1">CL551</strain>
    </source>
</reference>
<organism evidence="1 2">
    <name type="scientific">Acaulospora morrowiae</name>
    <dbReference type="NCBI Taxonomy" id="94023"/>
    <lineage>
        <taxon>Eukaryota</taxon>
        <taxon>Fungi</taxon>
        <taxon>Fungi incertae sedis</taxon>
        <taxon>Mucoromycota</taxon>
        <taxon>Glomeromycotina</taxon>
        <taxon>Glomeromycetes</taxon>
        <taxon>Diversisporales</taxon>
        <taxon>Acaulosporaceae</taxon>
        <taxon>Acaulospora</taxon>
    </lineage>
</organism>
<name>A0A9N9EXR8_9GLOM</name>
<dbReference type="Proteomes" id="UP000789342">
    <property type="component" value="Unassembled WGS sequence"/>
</dbReference>
<feature type="non-terminal residue" evidence="1">
    <location>
        <position position="163"/>
    </location>
</feature>
<dbReference type="AlphaFoldDB" id="A0A9N9EXR8"/>
<keyword evidence="2" id="KW-1185">Reference proteome</keyword>
<gene>
    <name evidence="1" type="ORF">AMORRO_LOCUS11653</name>
</gene>
<comment type="caution">
    <text evidence="1">The sequence shown here is derived from an EMBL/GenBank/DDBJ whole genome shotgun (WGS) entry which is preliminary data.</text>
</comment>